<keyword evidence="1 2" id="KW-0238">DNA-binding</keyword>
<protein>
    <recommendedName>
        <fullName evidence="4">HMG box domain-containing protein</fullName>
    </recommendedName>
</protein>
<feature type="region of interest" description="Disordered" evidence="3">
    <location>
        <begin position="133"/>
        <end position="153"/>
    </location>
</feature>
<name>A0AAE1PDL7_9EUCA</name>
<feature type="DNA-binding region" description="HMG box" evidence="2">
    <location>
        <begin position="156"/>
        <end position="218"/>
    </location>
</feature>
<proteinExistence type="predicted"/>
<dbReference type="PROSITE" id="PS50118">
    <property type="entry name" value="HMG_BOX_2"/>
    <property type="match status" value="2"/>
</dbReference>
<dbReference type="Pfam" id="PF00505">
    <property type="entry name" value="HMG_box"/>
    <property type="match status" value="1"/>
</dbReference>
<evidence type="ECO:0000313" key="6">
    <source>
        <dbReference type="Proteomes" id="UP001292094"/>
    </source>
</evidence>
<evidence type="ECO:0000313" key="5">
    <source>
        <dbReference type="EMBL" id="KAK4305487.1"/>
    </source>
</evidence>
<dbReference type="SMART" id="SM00398">
    <property type="entry name" value="HMG"/>
    <property type="match status" value="2"/>
</dbReference>
<dbReference type="GO" id="GO:0006357">
    <property type="term" value="P:regulation of transcription by RNA polymerase II"/>
    <property type="evidence" value="ECO:0007669"/>
    <property type="project" value="TreeGrafter"/>
</dbReference>
<dbReference type="SUPFAM" id="SSF47095">
    <property type="entry name" value="HMG-box"/>
    <property type="match status" value="2"/>
</dbReference>
<dbReference type="InterPro" id="IPR009071">
    <property type="entry name" value="HMG_box_dom"/>
</dbReference>
<dbReference type="PANTHER" id="PTHR48112">
    <property type="entry name" value="HIGH MOBILITY GROUP PROTEIN DSP1"/>
    <property type="match status" value="1"/>
</dbReference>
<dbReference type="GO" id="GO:0005634">
    <property type="term" value="C:nucleus"/>
    <property type="evidence" value="ECO:0007669"/>
    <property type="project" value="UniProtKB-UniRule"/>
</dbReference>
<dbReference type="InterPro" id="IPR050342">
    <property type="entry name" value="HMGB"/>
</dbReference>
<gene>
    <name evidence="5" type="ORF">Pmani_022617</name>
</gene>
<dbReference type="Proteomes" id="UP001292094">
    <property type="component" value="Unassembled WGS sequence"/>
</dbReference>
<evidence type="ECO:0000256" key="2">
    <source>
        <dbReference type="PROSITE-ProRule" id="PRU00267"/>
    </source>
</evidence>
<feature type="domain" description="HMG box" evidence="4">
    <location>
        <begin position="156"/>
        <end position="218"/>
    </location>
</feature>
<evidence type="ECO:0000256" key="3">
    <source>
        <dbReference type="SAM" id="MobiDB-lite"/>
    </source>
</evidence>
<dbReference type="GO" id="GO:0003677">
    <property type="term" value="F:DNA binding"/>
    <property type="evidence" value="ECO:0007669"/>
    <property type="project" value="UniProtKB-UniRule"/>
</dbReference>
<accession>A0AAE1PDL7</accession>
<dbReference type="InterPro" id="IPR036910">
    <property type="entry name" value="HMG_box_dom_sf"/>
</dbReference>
<dbReference type="EMBL" id="JAWZYT010002267">
    <property type="protein sequence ID" value="KAK4305487.1"/>
    <property type="molecule type" value="Genomic_DNA"/>
</dbReference>
<feature type="DNA-binding region" description="HMG box" evidence="2">
    <location>
        <begin position="47"/>
        <end position="115"/>
    </location>
</feature>
<evidence type="ECO:0000256" key="1">
    <source>
        <dbReference type="ARBA" id="ARBA00023125"/>
    </source>
</evidence>
<sequence>MASLVRLVCGQYSLIRNSLFSHVYTPCVSSVALKQSVAEQLGLPEPPKRPHTPYIRFLKHYIKNYKHKFPQINHTEVFMKATQEWKHLNNHEKGMWSGNYEQEKLQYAARYKDYMQRLSPRDVESMRQLKRKQLQDKAKRQATKEKKQECESLGRPKYPGNAFLLYVQTLERGEAEVKEFIIGAAKSWHRLPDSKQAVFKDKAKIQLDQYKKELIVWEERMLRAGRPDLVRASYGGTGTLEKKIRKQQQQQQSNN</sequence>
<comment type="caution">
    <text evidence="5">The sequence shown here is derived from an EMBL/GenBank/DDBJ whole genome shotgun (WGS) entry which is preliminary data.</text>
</comment>
<dbReference type="PANTHER" id="PTHR48112:SF22">
    <property type="entry name" value="MITOCHONDRIAL TRANSCRIPTION FACTOR A, ISOFORM B"/>
    <property type="match status" value="1"/>
</dbReference>
<dbReference type="Gene3D" id="1.10.30.10">
    <property type="entry name" value="High mobility group box domain"/>
    <property type="match status" value="2"/>
</dbReference>
<keyword evidence="2" id="KW-0539">Nucleus</keyword>
<dbReference type="AlphaFoldDB" id="A0AAE1PDL7"/>
<reference evidence="5" key="1">
    <citation type="submission" date="2023-11" db="EMBL/GenBank/DDBJ databases">
        <title>Genome assemblies of two species of porcelain crab, Petrolisthes cinctipes and Petrolisthes manimaculis (Anomura: Porcellanidae).</title>
        <authorList>
            <person name="Angst P."/>
        </authorList>
    </citation>
    <scope>NUCLEOTIDE SEQUENCE</scope>
    <source>
        <strain evidence="5">PB745_02</strain>
        <tissue evidence="5">Gill</tissue>
    </source>
</reference>
<feature type="domain" description="HMG box" evidence="4">
    <location>
        <begin position="47"/>
        <end position="115"/>
    </location>
</feature>
<keyword evidence="6" id="KW-1185">Reference proteome</keyword>
<dbReference type="CDD" id="cd00084">
    <property type="entry name" value="HMG-box_SF"/>
    <property type="match status" value="1"/>
</dbReference>
<organism evidence="5 6">
    <name type="scientific">Petrolisthes manimaculis</name>
    <dbReference type="NCBI Taxonomy" id="1843537"/>
    <lineage>
        <taxon>Eukaryota</taxon>
        <taxon>Metazoa</taxon>
        <taxon>Ecdysozoa</taxon>
        <taxon>Arthropoda</taxon>
        <taxon>Crustacea</taxon>
        <taxon>Multicrustacea</taxon>
        <taxon>Malacostraca</taxon>
        <taxon>Eumalacostraca</taxon>
        <taxon>Eucarida</taxon>
        <taxon>Decapoda</taxon>
        <taxon>Pleocyemata</taxon>
        <taxon>Anomura</taxon>
        <taxon>Galatheoidea</taxon>
        <taxon>Porcellanidae</taxon>
        <taxon>Petrolisthes</taxon>
    </lineage>
</organism>
<evidence type="ECO:0000259" key="4">
    <source>
        <dbReference type="PROSITE" id="PS50118"/>
    </source>
</evidence>